<dbReference type="Proteomes" id="UP000244073">
    <property type="component" value="Unassembled WGS sequence"/>
</dbReference>
<organism evidence="1 2">
    <name type="scientific">Aspergillus ochraceoroseus IBT 24754</name>
    <dbReference type="NCBI Taxonomy" id="1392256"/>
    <lineage>
        <taxon>Eukaryota</taxon>
        <taxon>Fungi</taxon>
        <taxon>Dikarya</taxon>
        <taxon>Ascomycota</taxon>
        <taxon>Pezizomycotina</taxon>
        <taxon>Eurotiomycetes</taxon>
        <taxon>Eurotiomycetidae</taxon>
        <taxon>Eurotiales</taxon>
        <taxon>Aspergillaceae</taxon>
        <taxon>Aspergillus</taxon>
        <taxon>Aspergillus subgen. Nidulantes</taxon>
    </lineage>
</organism>
<proteinExistence type="predicted"/>
<dbReference type="VEuPathDB" id="FungiDB:P175DRAFT_0554571"/>
<sequence length="79" mass="9384">MWYISWIHPTELVSFFLFIQSLSTKLIYNSFYRCWLTLNPDKYCIVSPSIRLDFCVYFTSISIHPSTHPPIRPPIGIDR</sequence>
<name>A0A2T5M9Z4_9EURO</name>
<dbReference type="GeneID" id="63817450"/>
<evidence type="ECO:0000313" key="2">
    <source>
        <dbReference type="Proteomes" id="UP000244073"/>
    </source>
</evidence>
<accession>A0A2T5M9Z4</accession>
<evidence type="ECO:0000313" key="1">
    <source>
        <dbReference type="EMBL" id="PTU25325.1"/>
    </source>
</evidence>
<protein>
    <submittedName>
        <fullName evidence="1">Uncharacterized protein</fullName>
    </submittedName>
</protein>
<comment type="caution">
    <text evidence="1">The sequence shown here is derived from an EMBL/GenBank/DDBJ whole genome shotgun (WGS) entry which is preliminary data.</text>
</comment>
<dbReference type="EMBL" id="MSFN02000001">
    <property type="protein sequence ID" value="PTU25325.1"/>
    <property type="molecule type" value="Genomic_DNA"/>
</dbReference>
<reference evidence="1 2" key="1">
    <citation type="journal article" date="2018" name="Proc. Natl. Acad. Sci. U.S.A.">
        <title>Linking secondary metabolites to gene clusters through genome sequencing of six diverse Aspergillus species.</title>
        <authorList>
            <person name="Kaerboelling I."/>
            <person name="Vesth T.C."/>
            <person name="Frisvad J.C."/>
            <person name="Nybo J.L."/>
            <person name="Theobald S."/>
            <person name="Kuo A."/>
            <person name="Bowyer P."/>
            <person name="Matsuda Y."/>
            <person name="Mondo S."/>
            <person name="Lyhne E.K."/>
            <person name="Kogle M.E."/>
            <person name="Clum A."/>
            <person name="Lipzen A."/>
            <person name="Salamov A."/>
            <person name="Ngan C.Y."/>
            <person name="Daum C."/>
            <person name="Chiniquy J."/>
            <person name="Barry K."/>
            <person name="LaButti K."/>
            <person name="Haridas S."/>
            <person name="Simmons B.A."/>
            <person name="Magnuson J.K."/>
            <person name="Mortensen U.H."/>
            <person name="Larsen T.O."/>
            <person name="Grigoriev I.V."/>
            <person name="Baker S.E."/>
            <person name="Andersen M.R."/>
        </authorList>
    </citation>
    <scope>NUCLEOTIDE SEQUENCE [LARGE SCALE GENOMIC DNA]</scope>
    <source>
        <strain evidence="1 2">IBT 24754</strain>
    </source>
</reference>
<dbReference type="RefSeq" id="XP_040756717.1">
    <property type="nucleotide sequence ID" value="XM_040900566.1"/>
</dbReference>
<gene>
    <name evidence="1" type="ORF">P175DRAFT_0554571</name>
</gene>
<dbReference type="AlphaFoldDB" id="A0A2T5M9Z4"/>